<keyword evidence="3" id="KW-0689">Ribosomal protein</keyword>
<evidence type="ECO:0000313" key="9">
    <source>
        <dbReference type="Proteomes" id="UP001165740"/>
    </source>
</evidence>
<proteinExistence type="inferred from homology"/>
<evidence type="ECO:0000256" key="6">
    <source>
        <dbReference type="ARBA" id="ARBA00035261"/>
    </source>
</evidence>
<evidence type="ECO:0000256" key="1">
    <source>
        <dbReference type="ARBA" id="ARBA00004173"/>
    </source>
</evidence>
<evidence type="ECO:0000256" key="3">
    <source>
        <dbReference type="ARBA" id="ARBA00022980"/>
    </source>
</evidence>
<keyword evidence="5" id="KW-0687">Ribonucleoprotein</keyword>
<dbReference type="InterPro" id="IPR036838">
    <property type="entry name" value="Ribosomal_uS10_dom_sf"/>
</dbReference>
<evidence type="ECO:0000256" key="7">
    <source>
        <dbReference type="ARBA" id="ARBA00035544"/>
    </source>
</evidence>
<dbReference type="Proteomes" id="UP001165740">
    <property type="component" value="Chromosome 3"/>
</dbReference>
<dbReference type="GO" id="GO:0005763">
    <property type="term" value="C:mitochondrial small ribosomal subunit"/>
    <property type="evidence" value="ECO:0007669"/>
    <property type="project" value="InterPro"/>
</dbReference>
<comment type="similarity">
    <text evidence="2">Belongs to the universal ribosomal protein uS10 family.</text>
</comment>
<dbReference type="OMA" id="IRWVQPA"/>
<dbReference type="InterPro" id="IPR027486">
    <property type="entry name" value="Ribosomal_uS10_dom"/>
</dbReference>
<gene>
    <name evidence="10" type="primary">LOC106052184</name>
</gene>
<dbReference type="PANTHER" id="PTHR13334">
    <property type="entry name" value="MITOCHONDRIAL 28S RIBOSOMAL PROTEIN S10"/>
    <property type="match status" value="1"/>
</dbReference>
<organism evidence="9 10">
    <name type="scientific">Biomphalaria glabrata</name>
    <name type="common">Bloodfluke planorb</name>
    <name type="synonym">Freshwater snail</name>
    <dbReference type="NCBI Taxonomy" id="6526"/>
    <lineage>
        <taxon>Eukaryota</taxon>
        <taxon>Metazoa</taxon>
        <taxon>Spiralia</taxon>
        <taxon>Lophotrochozoa</taxon>
        <taxon>Mollusca</taxon>
        <taxon>Gastropoda</taxon>
        <taxon>Heterobranchia</taxon>
        <taxon>Euthyneura</taxon>
        <taxon>Panpulmonata</taxon>
        <taxon>Hygrophila</taxon>
        <taxon>Lymnaeoidea</taxon>
        <taxon>Planorbidae</taxon>
        <taxon>Biomphalaria</taxon>
    </lineage>
</organism>
<dbReference type="OrthoDB" id="366214at2759"/>
<evidence type="ECO:0000256" key="5">
    <source>
        <dbReference type="ARBA" id="ARBA00023274"/>
    </source>
</evidence>
<dbReference type="SMART" id="SM01403">
    <property type="entry name" value="Ribosomal_S10"/>
    <property type="match status" value="1"/>
</dbReference>
<reference evidence="10" key="1">
    <citation type="submission" date="2025-08" db="UniProtKB">
        <authorList>
            <consortium name="RefSeq"/>
        </authorList>
    </citation>
    <scope>IDENTIFICATION</scope>
</reference>
<protein>
    <recommendedName>
        <fullName evidence="6">Small ribosomal subunit protein uS10m</fullName>
    </recommendedName>
    <alternativeName>
        <fullName evidence="7">28S ribosomal protein S10, mitochondrial</fullName>
    </alternativeName>
</protein>
<dbReference type="GeneID" id="106052184"/>
<dbReference type="AlphaFoldDB" id="A0A9W3A1L4"/>
<evidence type="ECO:0000256" key="4">
    <source>
        <dbReference type="ARBA" id="ARBA00023128"/>
    </source>
</evidence>
<evidence type="ECO:0000256" key="2">
    <source>
        <dbReference type="ARBA" id="ARBA00007102"/>
    </source>
</evidence>
<name>A0A9W3A1L4_BIOGL</name>
<evidence type="ECO:0000259" key="8">
    <source>
        <dbReference type="SMART" id="SM01403"/>
    </source>
</evidence>
<dbReference type="InterPro" id="IPR040055">
    <property type="entry name" value="Ribosomal_uS10m"/>
</dbReference>
<dbReference type="Pfam" id="PF00338">
    <property type="entry name" value="Ribosomal_S10"/>
    <property type="match status" value="1"/>
</dbReference>
<sequence>MAAPLLRSCRLGASLFTAKCQTTNQVSQYSTSESLVTSTGKKDELYRQLTLEIKGHDSAILNSYQKFTAMAAKELGVNIVSMYDPPRIFTRMSLMKSVFVHKKHFHQYEMRTMYKVFQIKHITGSTASTFLEYIQRNLPEGMAMKVTKIQIEQLPSHIKPPADAANQIQSSQQTTKH</sequence>
<dbReference type="SUPFAM" id="SSF54999">
    <property type="entry name" value="Ribosomal protein S10"/>
    <property type="match status" value="1"/>
</dbReference>
<keyword evidence="4" id="KW-0496">Mitochondrion</keyword>
<keyword evidence="9" id="KW-1185">Reference proteome</keyword>
<dbReference type="RefSeq" id="XP_055881080.1">
    <property type="nucleotide sequence ID" value="XM_056025105.1"/>
</dbReference>
<evidence type="ECO:0000313" key="10">
    <source>
        <dbReference type="RefSeq" id="XP_055881080.1"/>
    </source>
</evidence>
<dbReference type="PANTHER" id="PTHR13334:SF4">
    <property type="entry name" value="SMALL RIBOSOMAL SUBUNIT PROTEIN US10M"/>
    <property type="match status" value="1"/>
</dbReference>
<dbReference type="Gene3D" id="3.30.70.600">
    <property type="entry name" value="Ribosomal protein S10 domain"/>
    <property type="match status" value="1"/>
</dbReference>
<feature type="domain" description="Small ribosomal subunit protein uS10" evidence="8">
    <location>
        <begin position="50"/>
        <end position="147"/>
    </location>
</feature>
<comment type="subcellular location">
    <subcellularLocation>
        <location evidence="1">Mitochondrion</location>
    </subcellularLocation>
</comment>
<accession>A0A9W3A1L4</accession>